<dbReference type="AlphaFoldDB" id="A0A5B1CDK2"/>
<evidence type="ECO:0008006" key="3">
    <source>
        <dbReference type="Google" id="ProtNLM"/>
    </source>
</evidence>
<dbReference type="RefSeq" id="WP_149753323.1">
    <property type="nucleotide sequence ID" value="NZ_VRLW01000002.1"/>
</dbReference>
<name>A0A5B1CDK2_9BACT</name>
<dbReference type="Proteomes" id="UP000322699">
    <property type="component" value="Unassembled WGS sequence"/>
</dbReference>
<organism evidence="1 2">
    <name type="scientific">Rubripirellula obstinata</name>
    <dbReference type="NCBI Taxonomy" id="406547"/>
    <lineage>
        <taxon>Bacteria</taxon>
        <taxon>Pseudomonadati</taxon>
        <taxon>Planctomycetota</taxon>
        <taxon>Planctomycetia</taxon>
        <taxon>Pirellulales</taxon>
        <taxon>Pirellulaceae</taxon>
        <taxon>Rubripirellula</taxon>
    </lineage>
</organism>
<evidence type="ECO:0000313" key="2">
    <source>
        <dbReference type="Proteomes" id="UP000322699"/>
    </source>
</evidence>
<evidence type="ECO:0000313" key="1">
    <source>
        <dbReference type="EMBL" id="KAA1257513.1"/>
    </source>
</evidence>
<proteinExistence type="predicted"/>
<accession>A0A5B1CDK2</accession>
<comment type="caution">
    <text evidence="1">The sequence shown here is derived from an EMBL/GenBank/DDBJ whole genome shotgun (WGS) entry which is preliminary data.</text>
</comment>
<reference evidence="1 2" key="1">
    <citation type="submission" date="2019-08" db="EMBL/GenBank/DDBJ databases">
        <title>Deep-cultivation of Planctomycetes and their phenomic and genomic characterization uncovers novel biology.</title>
        <authorList>
            <person name="Wiegand S."/>
            <person name="Jogler M."/>
            <person name="Boedeker C."/>
            <person name="Pinto D."/>
            <person name="Vollmers J."/>
            <person name="Rivas-Marin E."/>
            <person name="Kohn T."/>
            <person name="Peeters S.H."/>
            <person name="Heuer A."/>
            <person name="Rast P."/>
            <person name="Oberbeckmann S."/>
            <person name="Bunk B."/>
            <person name="Jeske O."/>
            <person name="Meyerdierks A."/>
            <person name="Storesund J.E."/>
            <person name="Kallscheuer N."/>
            <person name="Luecker S."/>
            <person name="Lage O.M."/>
            <person name="Pohl T."/>
            <person name="Merkel B.J."/>
            <person name="Hornburger P."/>
            <person name="Mueller R.-W."/>
            <person name="Bruemmer F."/>
            <person name="Labrenz M."/>
            <person name="Spormann A.M."/>
            <person name="Op Den Camp H."/>
            <person name="Overmann J."/>
            <person name="Amann R."/>
            <person name="Jetten M.S.M."/>
            <person name="Mascher T."/>
            <person name="Medema M.H."/>
            <person name="Devos D.P."/>
            <person name="Kaster A.-K."/>
            <person name="Ovreas L."/>
            <person name="Rohde M."/>
            <person name="Galperin M.Y."/>
            <person name="Jogler C."/>
        </authorList>
    </citation>
    <scope>NUCLEOTIDE SEQUENCE [LARGE SCALE GENOMIC DNA]</scope>
    <source>
        <strain evidence="1 2">LF1</strain>
    </source>
</reference>
<gene>
    <name evidence="1" type="ORF">LF1_53620</name>
</gene>
<sequence length="119" mass="12496">MTLPEPTIVFRSRSYPAADSLAAYLVEGGIKAHLVGPATPFGHSHAGDGPIFGTVYDVLAADCSPTAVDGLLRTWHQLQSEVAASNDLFCYHCGDVLDAPSTSCPRCGELLETSTDATT</sequence>
<keyword evidence="2" id="KW-1185">Reference proteome</keyword>
<protein>
    <recommendedName>
        <fullName evidence="3">DUF2007 domain-containing protein</fullName>
    </recommendedName>
</protein>
<dbReference type="EMBL" id="VRLW01000002">
    <property type="protein sequence ID" value="KAA1257513.1"/>
    <property type="molecule type" value="Genomic_DNA"/>
</dbReference>